<sequence length="184" mass="20790">MEAPDVEIRRSLRRRRTVTAFRENGRIVVCLPSRLSKAEERRWVQVMLDRLAAQEKRRRPSDEGLLARAGELSRKYLDGRAVPTSVRWSASQQARWGSCTPSDGSIRLSARLQGLPTWVIDYVLIHELTHLLVNDHGPEFWALVGRYPRAERARGFLDGYSHAGGAASEGGEDDADHEDDLTDD</sequence>
<feature type="compositionally biased region" description="Acidic residues" evidence="1">
    <location>
        <begin position="170"/>
        <end position="184"/>
    </location>
</feature>
<name>A0A7W9LJ79_9ACTN</name>
<keyword evidence="4" id="KW-1185">Reference proteome</keyword>
<dbReference type="Gene3D" id="3.30.2010.10">
    <property type="entry name" value="Metalloproteases ('zincins'), catalytic domain"/>
    <property type="match status" value="1"/>
</dbReference>
<dbReference type="Proteomes" id="UP000542813">
    <property type="component" value="Unassembled WGS sequence"/>
</dbReference>
<dbReference type="RefSeq" id="WP_184818829.1">
    <property type="nucleotide sequence ID" value="NZ_JACHMM010000001.1"/>
</dbReference>
<dbReference type="AlphaFoldDB" id="A0A7W9LJ79"/>
<keyword evidence="3" id="KW-0378">Hydrolase</keyword>
<dbReference type="PANTHER" id="PTHR30399:SF1">
    <property type="entry name" value="UTP PYROPHOSPHATASE"/>
    <property type="match status" value="1"/>
</dbReference>
<dbReference type="InterPro" id="IPR002725">
    <property type="entry name" value="YgjP-like_metallopeptidase"/>
</dbReference>
<dbReference type="PANTHER" id="PTHR30399">
    <property type="entry name" value="UNCHARACTERIZED PROTEIN YGJP"/>
    <property type="match status" value="1"/>
</dbReference>
<reference evidence="3 4" key="1">
    <citation type="submission" date="2020-08" db="EMBL/GenBank/DDBJ databases">
        <title>Sequencing the genomes of 1000 actinobacteria strains.</title>
        <authorList>
            <person name="Klenk H.-P."/>
        </authorList>
    </citation>
    <scope>NUCLEOTIDE SEQUENCE [LARGE SCALE GENOMIC DNA]</scope>
    <source>
        <strain evidence="3 4">DSM 102122</strain>
    </source>
</reference>
<dbReference type="GO" id="GO:0016787">
    <property type="term" value="F:hydrolase activity"/>
    <property type="evidence" value="ECO:0007669"/>
    <property type="project" value="UniProtKB-KW"/>
</dbReference>
<comment type="caution">
    <text evidence="3">The sequence shown here is derived from an EMBL/GenBank/DDBJ whole genome shotgun (WGS) entry which is preliminary data.</text>
</comment>
<dbReference type="InterPro" id="IPR053136">
    <property type="entry name" value="UTP_pyrophosphatase-like"/>
</dbReference>
<gene>
    <name evidence="3" type="ORF">HD601_000390</name>
</gene>
<evidence type="ECO:0000313" key="3">
    <source>
        <dbReference type="EMBL" id="MBB5785815.1"/>
    </source>
</evidence>
<feature type="region of interest" description="Disordered" evidence="1">
    <location>
        <begin position="162"/>
        <end position="184"/>
    </location>
</feature>
<accession>A0A7W9LJ79</accession>
<feature type="domain" description="YgjP-like metallopeptidase" evidence="2">
    <location>
        <begin position="91"/>
        <end position="152"/>
    </location>
</feature>
<dbReference type="CDD" id="cd07344">
    <property type="entry name" value="M48_yhfN_like"/>
    <property type="match status" value="1"/>
</dbReference>
<evidence type="ECO:0000313" key="4">
    <source>
        <dbReference type="Proteomes" id="UP000542813"/>
    </source>
</evidence>
<dbReference type="EMBL" id="JACHMM010000001">
    <property type="protein sequence ID" value="MBB5785815.1"/>
    <property type="molecule type" value="Genomic_DNA"/>
</dbReference>
<proteinExistence type="predicted"/>
<organism evidence="3 4">
    <name type="scientific">Jiangella mangrovi</name>
    <dbReference type="NCBI Taxonomy" id="1524084"/>
    <lineage>
        <taxon>Bacteria</taxon>
        <taxon>Bacillati</taxon>
        <taxon>Actinomycetota</taxon>
        <taxon>Actinomycetes</taxon>
        <taxon>Jiangellales</taxon>
        <taxon>Jiangellaceae</taxon>
        <taxon>Jiangella</taxon>
    </lineage>
</organism>
<protein>
    <submittedName>
        <fullName evidence="3">Putative metal-dependent hydrolase</fullName>
    </submittedName>
</protein>
<dbReference type="Pfam" id="PF01863">
    <property type="entry name" value="YgjP-like"/>
    <property type="match status" value="1"/>
</dbReference>
<evidence type="ECO:0000259" key="2">
    <source>
        <dbReference type="Pfam" id="PF01863"/>
    </source>
</evidence>
<evidence type="ECO:0000256" key="1">
    <source>
        <dbReference type="SAM" id="MobiDB-lite"/>
    </source>
</evidence>